<proteinExistence type="predicted"/>
<evidence type="ECO:0000313" key="1">
    <source>
        <dbReference type="EMBL" id="KAI5675483.1"/>
    </source>
</evidence>
<dbReference type="EMBL" id="CM044702">
    <property type="protein sequence ID" value="KAI5675483.1"/>
    <property type="molecule type" value="Genomic_DNA"/>
</dbReference>
<name>A0ACC0BSA5_CATRO</name>
<dbReference type="Proteomes" id="UP001060085">
    <property type="component" value="Linkage Group LG02"/>
</dbReference>
<reference evidence="2" key="1">
    <citation type="journal article" date="2023" name="Nat. Plants">
        <title>Single-cell RNA sequencing provides a high-resolution roadmap for understanding the multicellular compartmentation of specialized metabolism.</title>
        <authorList>
            <person name="Sun S."/>
            <person name="Shen X."/>
            <person name="Li Y."/>
            <person name="Li Y."/>
            <person name="Wang S."/>
            <person name="Li R."/>
            <person name="Zhang H."/>
            <person name="Shen G."/>
            <person name="Guo B."/>
            <person name="Wei J."/>
            <person name="Xu J."/>
            <person name="St-Pierre B."/>
            <person name="Chen S."/>
            <person name="Sun C."/>
        </authorList>
    </citation>
    <scope>NUCLEOTIDE SEQUENCE [LARGE SCALE GENOMIC DNA]</scope>
</reference>
<protein>
    <submittedName>
        <fullName evidence="1">Uncharacterized protein</fullName>
    </submittedName>
</protein>
<keyword evidence="2" id="KW-1185">Reference proteome</keyword>
<sequence>MRWFHREKRRSKNRKDQRHYTYHKFMCSRYGFREDSWLNNLNRSRKLKAMTRTGCQACFWVRYDCITKKYIVAKFVRENNRVMTTHEHVLFLRSDRNVTEGDLEQTRTLQGVGEGTSQIMKLFVLQEGGYDMVRFIKKDLYNRIDVDRRKDIANKHTESAVAFLSTMQDMDPMFYLSYDLDEEEIEANFLVSCSAG</sequence>
<comment type="caution">
    <text evidence="1">The sequence shown here is derived from an EMBL/GenBank/DDBJ whole genome shotgun (WGS) entry which is preliminary data.</text>
</comment>
<gene>
    <name evidence="1" type="ORF">M9H77_06433</name>
</gene>
<accession>A0ACC0BSA5</accession>
<evidence type="ECO:0000313" key="2">
    <source>
        <dbReference type="Proteomes" id="UP001060085"/>
    </source>
</evidence>
<organism evidence="1 2">
    <name type="scientific">Catharanthus roseus</name>
    <name type="common">Madagascar periwinkle</name>
    <name type="synonym">Vinca rosea</name>
    <dbReference type="NCBI Taxonomy" id="4058"/>
    <lineage>
        <taxon>Eukaryota</taxon>
        <taxon>Viridiplantae</taxon>
        <taxon>Streptophyta</taxon>
        <taxon>Embryophyta</taxon>
        <taxon>Tracheophyta</taxon>
        <taxon>Spermatophyta</taxon>
        <taxon>Magnoliopsida</taxon>
        <taxon>eudicotyledons</taxon>
        <taxon>Gunneridae</taxon>
        <taxon>Pentapetalae</taxon>
        <taxon>asterids</taxon>
        <taxon>lamiids</taxon>
        <taxon>Gentianales</taxon>
        <taxon>Apocynaceae</taxon>
        <taxon>Rauvolfioideae</taxon>
        <taxon>Vinceae</taxon>
        <taxon>Catharanthinae</taxon>
        <taxon>Catharanthus</taxon>
    </lineage>
</organism>